<feature type="transmembrane region" description="Helical" evidence="1">
    <location>
        <begin position="6"/>
        <end position="25"/>
    </location>
</feature>
<keyword evidence="3" id="KW-1185">Reference proteome</keyword>
<evidence type="ECO:0000256" key="1">
    <source>
        <dbReference type="SAM" id="Phobius"/>
    </source>
</evidence>
<keyword evidence="1" id="KW-1133">Transmembrane helix</keyword>
<dbReference type="AlphaFoldDB" id="A0AAW8HCL0"/>
<keyword evidence="1" id="KW-0472">Membrane</keyword>
<reference evidence="2 3" key="1">
    <citation type="submission" date="2023-08" db="EMBL/GenBank/DDBJ databases">
        <authorList>
            <person name="Dale J."/>
        </authorList>
    </citation>
    <scope>NUCLEOTIDE SEQUENCE [LARGE SCALE GENOMIC DNA]</scope>
    <source>
        <strain evidence="2 3">2023EL-00788</strain>
    </source>
</reference>
<sequence>MKKSWFVYMMIALAMIVFSFWDHIYPVKIIDVHRSTDSFGYDNIIVDHFPLTDRGRINWWLSHRDMLKKKYNIPSGQRFVLMVWDVGDGYLRDSPREDYFCFPDMKAEKNCIEKNSLLEVAFRFPEDNRISFIVGDNLYVMNNKDGSMTKERY</sequence>
<evidence type="ECO:0000313" key="2">
    <source>
        <dbReference type="EMBL" id="MDQ2257471.1"/>
    </source>
</evidence>
<comment type="caution">
    <text evidence="2">The sequence shown here is derived from an EMBL/GenBank/DDBJ whole genome shotgun (WGS) entry which is preliminary data.</text>
</comment>
<keyword evidence="1" id="KW-0812">Transmembrane</keyword>
<protein>
    <submittedName>
        <fullName evidence="2">DUF943 family protein</fullName>
    </submittedName>
</protein>
<proteinExistence type="predicted"/>
<dbReference type="InterPro" id="IPR010351">
    <property type="entry name" value="DUF943"/>
</dbReference>
<evidence type="ECO:0000313" key="3">
    <source>
        <dbReference type="Proteomes" id="UP001225042"/>
    </source>
</evidence>
<dbReference type="Proteomes" id="UP001225042">
    <property type="component" value="Unassembled WGS sequence"/>
</dbReference>
<dbReference type="EMBL" id="JAVDKS010000006">
    <property type="protein sequence ID" value="MDQ2257471.1"/>
    <property type="molecule type" value="Genomic_DNA"/>
</dbReference>
<organism evidence="2 3">
    <name type="scientific">Enterobacter soli</name>
    <dbReference type="NCBI Taxonomy" id="885040"/>
    <lineage>
        <taxon>Bacteria</taxon>
        <taxon>Pseudomonadati</taxon>
        <taxon>Pseudomonadota</taxon>
        <taxon>Gammaproteobacteria</taxon>
        <taxon>Enterobacterales</taxon>
        <taxon>Enterobacteriaceae</taxon>
        <taxon>Enterobacter</taxon>
    </lineage>
</organism>
<dbReference type="Pfam" id="PF06092">
    <property type="entry name" value="DUF943"/>
    <property type="match status" value="1"/>
</dbReference>
<dbReference type="RefSeq" id="WP_257272784.1">
    <property type="nucleotide sequence ID" value="NZ_JANJQG010000003.1"/>
</dbReference>
<accession>A0AAW8HCL0</accession>
<name>A0AAW8HCL0_9ENTR</name>
<gene>
    <name evidence="2" type="ORF">RBJ67_15165</name>
</gene>